<dbReference type="PANTHER" id="PTHR14795">
    <property type="entry name" value="HELICASE RELATED"/>
    <property type="match status" value="1"/>
</dbReference>
<name>A0A9W8G430_9FUNG</name>
<feature type="transmembrane region" description="Helical" evidence="2">
    <location>
        <begin position="590"/>
        <end position="612"/>
    </location>
</feature>
<proteinExistence type="predicted"/>
<feature type="domain" description="TMEM62 Ig-like" evidence="4">
    <location>
        <begin position="350"/>
        <end position="473"/>
    </location>
</feature>
<dbReference type="OrthoDB" id="45365at2759"/>
<dbReference type="Pfam" id="PF00149">
    <property type="entry name" value="Metallophos"/>
    <property type="match status" value="1"/>
</dbReference>
<dbReference type="Proteomes" id="UP001151518">
    <property type="component" value="Unassembled WGS sequence"/>
</dbReference>
<protein>
    <recommendedName>
        <fullName evidence="7">Calcineurin-like phosphoesterase domain-containing protein</fullName>
    </recommendedName>
</protein>
<dbReference type="Gene3D" id="3.60.21.10">
    <property type="match status" value="1"/>
</dbReference>
<dbReference type="InterPro" id="IPR029052">
    <property type="entry name" value="Metallo-depent_PP-like"/>
</dbReference>
<feature type="compositionally biased region" description="Basic and acidic residues" evidence="1">
    <location>
        <begin position="780"/>
        <end position="790"/>
    </location>
</feature>
<feature type="region of interest" description="Disordered" evidence="1">
    <location>
        <begin position="752"/>
        <end position="790"/>
    </location>
</feature>
<feature type="domain" description="Calcineurin-like phosphoesterase" evidence="3">
    <location>
        <begin position="71"/>
        <end position="278"/>
    </location>
</feature>
<dbReference type="Pfam" id="PF24384">
    <property type="entry name" value="Ig_TMM62"/>
    <property type="match status" value="1"/>
</dbReference>
<evidence type="ECO:0000259" key="4">
    <source>
        <dbReference type="Pfam" id="PF24384"/>
    </source>
</evidence>
<comment type="caution">
    <text evidence="5">The sequence shown here is derived from an EMBL/GenBank/DDBJ whole genome shotgun (WGS) entry which is preliminary data.</text>
</comment>
<feature type="transmembrane region" description="Helical" evidence="2">
    <location>
        <begin position="560"/>
        <end position="578"/>
    </location>
</feature>
<organism evidence="5 6">
    <name type="scientific">Coemansia spiralis</name>
    <dbReference type="NCBI Taxonomy" id="417178"/>
    <lineage>
        <taxon>Eukaryota</taxon>
        <taxon>Fungi</taxon>
        <taxon>Fungi incertae sedis</taxon>
        <taxon>Zoopagomycota</taxon>
        <taxon>Kickxellomycotina</taxon>
        <taxon>Kickxellomycetes</taxon>
        <taxon>Kickxellales</taxon>
        <taxon>Kickxellaceae</taxon>
        <taxon>Coemansia</taxon>
    </lineage>
</organism>
<evidence type="ECO:0000313" key="5">
    <source>
        <dbReference type="EMBL" id="KAJ2678530.1"/>
    </source>
</evidence>
<gene>
    <name evidence="5" type="ORF">GGI25_002324</name>
</gene>
<dbReference type="AlphaFoldDB" id="A0A9W8G430"/>
<dbReference type="InterPro" id="IPR056229">
    <property type="entry name" value="Ig_TMM62"/>
</dbReference>
<evidence type="ECO:0008006" key="7">
    <source>
        <dbReference type="Google" id="ProtNLM"/>
    </source>
</evidence>
<dbReference type="PANTHER" id="PTHR14795:SF0">
    <property type="entry name" value="TRANSMEMBRANE PROTEIN 62"/>
    <property type="match status" value="1"/>
</dbReference>
<feature type="transmembrane region" description="Helical" evidence="2">
    <location>
        <begin position="691"/>
        <end position="716"/>
    </location>
</feature>
<dbReference type="InterPro" id="IPR004843">
    <property type="entry name" value="Calcineurin-like_PHP"/>
</dbReference>
<feature type="transmembrane region" description="Helical" evidence="2">
    <location>
        <begin position="649"/>
        <end position="670"/>
    </location>
</feature>
<keyword evidence="2" id="KW-0812">Transmembrane</keyword>
<dbReference type="EMBL" id="JANBTW010000020">
    <property type="protein sequence ID" value="KAJ2678530.1"/>
    <property type="molecule type" value="Genomic_DNA"/>
</dbReference>
<sequence>MERHRIADSLGLVLLTLFCWLYGFHLYNAANQPLAADTRVPAVAGHPQGLSQADHSNNGGVLDDSSDGLLTFIHASDVHISKFYPRGGFVHFLHFLHTAVPLISPRLVTVTGDLTDGKDRQKLISLQQVEEWEAYQRALDSAHVKTRFNGTFYRDQRGNHDCFNVFDFDSPANLYKTYSAMQSDGYSLQIKEPFGTYSFVATDGCPRHGFARPLNFFGYLDAHAMSLLESRIEQARNSNHMFLLNHYPVSTMLYGKHNKSFRELVQSVSVFLCGHLHELAGGAGAQLQTYKARDGYWELEISDLKEHAVYRVYAVDHDLVSFVDITLPLEQVPLYNPELLNVSVTEPIAHPPVVLITNPKDARYLLPKHEPLHIMRSSKFIRALIWADKPIDKVTIKVDGAVHPHPAVYKGKEESPTDPAALAGGRKPEEIVKKPLWVAPWDPASYDDGKPHEIEITATDIAGKTTTSRIPFHFSTNLVPLENDARGGWIMRQNFPDIFRTSGATSYLLATIFLIVLPRLYLVLRLPSNISSWVSKRTVEHHKDEARLRHLRSTLLRGDIINPFVLAKLALGWIAAWTKFIVWTQFTAQVYYASIPWLFWPSYFFAMALATLPLFSGHLIPSAGADGIGSVYAYGIYIGGDWAPLLDSWTYALTSIISLALLLLYLPVAAAPTSIFYSAYSGLRLPWYRRAWMRVCMALFINLYIGIPMVMTVYTYGIMTVVLGYGRAWLFVAAAIALYILDWSYNTPDDNKNHPLSSSSSPSLAPSNNGSSSPRSRIASRRDSEDSDYH</sequence>
<dbReference type="SUPFAM" id="SSF56300">
    <property type="entry name" value="Metallo-dependent phosphatases"/>
    <property type="match status" value="1"/>
</dbReference>
<evidence type="ECO:0000256" key="2">
    <source>
        <dbReference type="SAM" id="Phobius"/>
    </source>
</evidence>
<keyword evidence="2" id="KW-1133">Transmembrane helix</keyword>
<feature type="transmembrane region" description="Helical" evidence="2">
    <location>
        <begin position="504"/>
        <end position="524"/>
    </location>
</feature>
<keyword evidence="2" id="KW-0472">Membrane</keyword>
<evidence type="ECO:0000256" key="1">
    <source>
        <dbReference type="SAM" id="MobiDB-lite"/>
    </source>
</evidence>
<reference evidence="5" key="1">
    <citation type="submission" date="2022-07" db="EMBL/GenBank/DDBJ databases">
        <title>Phylogenomic reconstructions and comparative analyses of Kickxellomycotina fungi.</title>
        <authorList>
            <person name="Reynolds N.K."/>
            <person name="Stajich J.E."/>
            <person name="Barry K."/>
            <person name="Grigoriev I.V."/>
            <person name="Crous P."/>
            <person name="Smith M.E."/>
        </authorList>
    </citation>
    <scope>NUCLEOTIDE SEQUENCE</scope>
    <source>
        <strain evidence="5">NRRL 3115</strain>
    </source>
</reference>
<evidence type="ECO:0000313" key="6">
    <source>
        <dbReference type="Proteomes" id="UP001151518"/>
    </source>
</evidence>
<evidence type="ECO:0000259" key="3">
    <source>
        <dbReference type="Pfam" id="PF00149"/>
    </source>
</evidence>
<feature type="transmembrane region" description="Helical" evidence="2">
    <location>
        <begin position="728"/>
        <end position="745"/>
    </location>
</feature>
<dbReference type="GO" id="GO:0016787">
    <property type="term" value="F:hydrolase activity"/>
    <property type="evidence" value="ECO:0007669"/>
    <property type="project" value="InterPro"/>
</dbReference>
<accession>A0A9W8G430</accession>
<feature type="compositionally biased region" description="Low complexity" evidence="1">
    <location>
        <begin position="755"/>
        <end position="777"/>
    </location>
</feature>